<dbReference type="PANTHER" id="PTHR11908:SF132">
    <property type="entry name" value="ALDEHYDE OXIDASE 1-RELATED"/>
    <property type="match status" value="1"/>
</dbReference>
<dbReference type="Proteomes" id="UP000019666">
    <property type="component" value="Unassembled WGS sequence"/>
</dbReference>
<evidence type="ECO:0000256" key="2">
    <source>
        <dbReference type="SAM" id="MobiDB-lite"/>
    </source>
</evidence>
<feature type="region of interest" description="Disordered" evidence="2">
    <location>
        <begin position="145"/>
        <end position="229"/>
    </location>
</feature>
<dbReference type="EMBL" id="AOSK01000118">
    <property type="protein sequence ID" value="EYD74314.1"/>
    <property type="molecule type" value="Genomic_DNA"/>
</dbReference>
<protein>
    <submittedName>
        <fullName evidence="4">Periplasmic aromatic aldehyde oxidoreductase, molybdenum binding protein subunit YagR</fullName>
    </submittedName>
</protein>
<dbReference type="AlphaFoldDB" id="A0A017HKK7"/>
<dbReference type="PANTHER" id="PTHR11908">
    <property type="entry name" value="XANTHINE DEHYDROGENASE"/>
    <property type="match status" value="1"/>
</dbReference>
<dbReference type="Pfam" id="PF02738">
    <property type="entry name" value="MoCoBD_1"/>
    <property type="match status" value="1"/>
</dbReference>
<name>A0A017HKK7_9RHOB</name>
<evidence type="ECO:0000313" key="4">
    <source>
        <dbReference type="EMBL" id="EYD74314.1"/>
    </source>
</evidence>
<evidence type="ECO:0000313" key="5">
    <source>
        <dbReference type="Proteomes" id="UP000019666"/>
    </source>
</evidence>
<dbReference type="GO" id="GO:0016491">
    <property type="term" value="F:oxidoreductase activity"/>
    <property type="evidence" value="ECO:0007669"/>
    <property type="project" value="InterPro"/>
</dbReference>
<organism evidence="4 5">
    <name type="scientific">Rubellimicrobium mesophilum DSM 19309</name>
    <dbReference type="NCBI Taxonomy" id="442562"/>
    <lineage>
        <taxon>Bacteria</taxon>
        <taxon>Pseudomonadati</taxon>
        <taxon>Pseudomonadota</taxon>
        <taxon>Alphaproteobacteria</taxon>
        <taxon>Rhodobacterales</taxon>
        <taxon>Roseobacteraceae</taxon>
        <taxon>Rubellimicrobium</taxon>
    </lineage>
</organism>
<dbReference type="PATRIC" id="fig|442562.3.peg.4114"/>
<feature type="region of interest" description="Disordered" evidence="2">
    <location>
        <begin position="1"/>
        <end position="26"/>
    </location>
</feature>
<dbReference type="Gene3D" id="3.30.365.10">
    <property type="entry name" value="Aldehyde oxidase/xanthine dehydrogenase, molybdopterin binding domain"/>
    <property type="match status" value="1"/>
</dbReference>
<dbReference type="InterPro" id="IPR016208">
    <property type="entry name" value="Ald_Oxase/xanthine_DH-like"/>
</dbReference>
<evidence type="ECO:0000259" key="3">
    <source>
        <dbReference type="Pfam" id="PF02738"/>
    </source>
</evidence>
<feature type="domain" description="Aldehyde oxidase/xanthine dehydrogenase first molybdopterin binding" evidence="3">
    <location>
        <begin position="25"/>
        <end position="145"/>
    </location>
</feature>
<evidence type="ECO:0000256" key="1">
    <source>
        <dbReference type="ARBA" id="ARBA00022505"/>
    </source>
</evidence>
<dbReference type="STRING" id="442562.Rumeso_04178"/>
<dbReference type="InterPro" id="IPR037165">
    <property type="entry name" value="AldOxase/xan_DH_Mopterin-bd_sf"/>
</dbReference>
<proteinExistence type="predicted"/>
<dbReference type="GO" id="GO:0005506">
    <property type="term" value="F:iron ion binding"/>
    <property type="evidence" value="ECO:0007669"/>
    <property type="project" value="InterPro"/>
</dbReference>
<feature type="compositionally biased region" description="Pro residues" evidence="2">
    <location>
        <begin position="200"/>
        <end position="209"/>
    </location>
</feature>
<dbReference type="HOGENOM" id="CLU_1209078_0_0_5"/>
<keyword evidence="5" id="KW-1185">Reference proteome</keyword>
<accession>A0A017HKK7</accession>
<dbReference type="InterPro" id="IPR008274">
    <property type="entry name" value="AldOxase/xan_DH_MoCoBD1"/>
</dbReference>
<comment type="caution">
    <text evidence="4">The sequence shown here is derived from an EMBL/GenBank/DDBJ whole genome shotgun (WGS) entry which is preliminary data.</text>
</comment>
<keyword evidence="1" id="KW-0500">Molybdenum</keyword>
<gene>
    <name evidence="4" type="ORF">Rumeso_04178</name>
</gene>
<sequence>MSAGPSGPRATRRRGRPGSRWRPGGSVKLVATRDQGFTIATYRPEMRHHIQLGASRDGKLTALRHEGWELTGRPSQYNVSGTETTTRVHAVPNIQTRVNLANADRNTPGFMRAPPGTPYLFALESAMGELAVKLGIDPIELRRINDTQTDPVDGTPSPAAIWSSASTRAPHASAGRGGQHSPGRCGTAIGWSARAARPQPIRPTSPRPPRGSRSARTGMRPCRSPDTTS</sequence>
<dbReference type="SUPFAM" id="SSF56003">
    <property type="entry name" value="Molybdenum cofactor-binding domain"/>
    <property type="match status" value="1"/>
</dbReference>
<feature type="compositionally biased region" description="Basic residues" evidence="2">
    <location>
        <begin position="10"/>
        <end position="19"/>
    </location>
</feature>
<reference evidence="4 5" key="1">
    <citation type="submission" date="2013-02" db="EMBL/GenBank/DDBJ databases">
        <authorList>
            <person name="Fiebig A."/>
            <person name="Goeker M."/>
            <person name="Klenk H.-P.P."/>
        </authorList>
    </citation>
    <scope>NUCLEOTIDE SEQUENCE [LARGE SCALE GENOMIC DNA]</scope>
    <source>
        <strain evidence="4 5">DSM 19309</strain>
    </source>
</reference>